<evidence type="ECO:0000256" key="11">
    <source>
        <dbReference type="SAM" id="Phobius"/>
    </source>
</evidence>
<feature type="repeat" description="Solcar" evidence="9">
    <location>
        <begin position="88"/>
        <end position="178"/>
    </location>
</feature>
<dbReference type="GO" id="GO:0051724">
    <property type="term" value="F:NAD transmembrane transporter activity"/>
    <property type="evidence" value="ECO:0007669"/>
    <property type="project" value="TreeGrafter"/>
</dbReference>
<keyword evidence="4 9" id="KW-0812">Transmembrane</keyword>
<evidence type="ECO:0000256" key="10">
    <source>
        <dbReference type="RuleBase" id="RU000488"/>
    </source>
</evidence>
<keyword evidence="13" id="KW-1185">Reference proteome</keyword>
<organism evidence="12 13">
    <name type="scientific">Thamnocephalis sphaerospora</name>
    <dbReference type="NCBI Taxonomy" id="78915"/>
    <lineage>
        <taxon>Eukaryota</taxon>
        <taxon>Fungi</taxon>
        <taxon>Fungi incertae sedis</taxon>
        <taxon>Zoopagomycota</taxon>
        <taxon>Zoopagomycotina</taxon>
        <taxon>Zoopagomycetes</taxon>
        <taxon>Zoopagales</taxon>
        <taxon>Sigmoideomycetaceae</taxon>
        <taxon>Thamnocephalis</taxon>
    </lineage>
</organism>
<dbReference type="PROSITE" id="PS50920">
    <property type="entry name" value="SOLCAR"/>
    <property type="match status" value="2"/>
</dbReference>
<dbReference type="InterPro" id="IPR018108">
    <property type="entry name" value="MCP_transmembrane"/>
</dbReference>
<gene>
    <name evidence="12" type="ORF">THASP1DRAFT_14827</name>
</gene>
<protein>
    <submittedName>
        <fullName evidence="12">Mitochondrial carrier domain-containing protein</fullName>
    </submittedName>
</protein>
<dbReference type="GO" id="GO:0005347">
    <property type="term" value="F:ATP transmembrane transporter activity"/>
    <property type="evidence" value="ECO:0007669"/>
    <property type="project" value="TreeGrafter"/>
</dbReference>
<evidence type="ECO:0000256" key="5">
    <source>
        <dbReference type="ARBA" id="ARBA00022737"/>
    </source>
</evidence>
<proteinExistence type="inferred from homology"/>
<dbReference type="GO" id="GO:0044610">
    <property type="term" value="F:FMN transmembrane transporter activity"/>
    <property type="evidence" value="ECO:0007669"/>
    <property type="project" value="TreeGrafter"/>
</dbReference>
<feature type="non-terminal residue" evidence="12">
    <location>
        <position position="1"/>
    </location>
</feature>
<keyword evidence="8" id="KW-0576">Peroxisome</keyword>
<name>A0A4P9XSR3_9FUNG</name>
<dbReference type="GO" id="GO:0080122">
    <property type="term" value="F:AMP transmembrane transporter activity"/>
    <property type="evidence" value="ECO:0007669"/>
    <property type="project" value="TreeGrafter"/>
</dbReference>
<evidence type="ECO:0000256" key="2">
    <source>
        <dbReference type="ARBA" id="ARBA00006375"/>
    </source>
</evidence>
<evidence type="ECO:0000256" key="7">
    <source>
        <dbReference type="ARBA" id="ARBA00023136"/>
    </source>
</evidence>
<accession>A0A4P9XSR3</accession>
<evidence type="ECO:0000256" key="6">
    <source>
        <dbReference type="ARBA" id="ARBA00022989"/>
    </source>
</evidence>
<dbReference type="GO" id="GO:0015228">
    <property type="term" value="F:coenzyme A transmembrane transporter activity"/>
    <property type="evidence" value="ECO:0007669"/>
    <property type="project" value="TreeGrafter"/>
</dbReference>
<keyword evidence="6 11" id="KW-1133">Transmembrane helix</keyword>
<evidence type="ECO:0000256" key="4">
    <source>
        <dbReference type="ARBA" id="ARBA00022692"/>
    </source>
</evidence>
<comment type="subcellular location">
    <subcellularLocation>
        <location evidence="1">Peroxisome membrane</location>
        <topology evidence="1">Multi-pass membrane protein</topology>
    </subcellularLocation>
</comment>
<dbReference type="PANTHER" id="PTHR45939:SF5">
    <property type="entry name" value="PEROXISOMAL MEMBRANE PROTEIN PMP34"/>
    <property type="match status" value="1"/>
</dbReference>
<evidence type="ECO:0000256" key="9">
    <source>
        <dbReference type="PROSITE-ProRule" id="PRU00282"/>
    </source>
</evidence>
<keyword evidence="7 9" id="KW-0472">Membrane</keyword>
<feature type="transmembrane region" description="Helical" evidence="11">
    <location>
        <begin position="52"/>
        <end position="70"/>
    </location>
</feature>
<evidence type="ECO:0000256" key="8">
    <source>
        <dbReference type="ARBA" id="ARBA00023140"/>
    </source>
</evidence>
<dbReference type="GO" id="GO:0005778">
    <property type="term" value="C:peroxisomal membrane"/>
    <property type="evidence" value="ECO:0007669"/>
    <property type="project" value="UniProtKB-SubCell"/>
</dbReference>
<dbReference type="GO" id="GO:0015230">
    <property type="term" value="F:FAD transmembrane transporter activity"/>
    <property type="evidence" value="ECO:0007669"/>
    <property type="project" value="TreeGrafter"/>
</dbReference>
<keyword evidence="3 10" id="KW-0813">Transport</keyword>
<dbReference type="SUPFAM" id="SSF103506">
    <property type="entry name" value="Mitochondrial carrier"/>
    <property type="match status" value="1"/>
</dbReference>
<dbReference type="OrthoDB" id="2019556at2759"/>
<dbReference type="Proteomes" id="UP000271241">
    <property type="component" value="Unassembled WGS sequence"/>
</dbReference>
<evidence type="ECO:0000313" key="13">
    <source>
        <dbReference type="Proteomes" id="UP000271241"/>
    </source>
</evidence>
<dbReference type="Pfam" id="PF00153">
    <property type="entry name" value="Mito_carr"/>
    <property type="match status" value="2"/>
</dbReference>
<dbReference type="EMBL" id="KZ992550">
    <property type="protein sequence ID" value="RKP09012.1"/>
    <property type="molecule type" value="Genomic_DNA"/>
</dbReference>
<dbReference type="AlphaFoldDB" id="A0A4P9XSR3"/>
<evidence type="ECO:0000313" key="12">
    <source>
        <dbReference type="EMBL" id="RKP09012.1"/>
    </source>
</evidence>
<dbReference type="GO" id="GO:0015217">
    <property type="term" value="F:ADP transmembrane transporter activity"/>
    <property type="evidence" value="ECO:0007669"/>
    <property type="project" value="TreeGrafter"/>
</dbReference>
<dbReference type="InterPro" id="IPR052217">
    <property type="entry name" value="Mito/Peroxisomal_Carrier"/>
</dbReference>
<sequence length="196" mass="22014">VTGAATVIITNPIWVVNTRMTTRKDSIDEGNTPGTSHTRRTIMRILREDGPLAFWQGVVPALILVINPIIQYTVFEQTKNRLAASRRLQGWHFFLLGAISKLAATSITYPYIVVKARMQMKQSSSNDETRYKSVTDGFRKIVKNEGVAGLYKGIHSKLLQSVLTAAFLFYYKEALYKYAVVLLIVFGLRPSKRASA</sequence>
<keyword evidence="5" id="KW-0677">Repeat</keyword>
<dbReference type="PANTHER" id="PTHR45939">
    <property type="entry name" value="PEROXISOMAL MEMBRANE PROTEIN PMP34-RELATED"/>
    <property type="match status" value="1"/>
</dbReference>
<dbReference type="STRING" id="78915.A0A4P9XSR3"/>
<comment type="similarity">
    <text evidence="2 10">Belongs to the mitochondrial carrier (TC 2.A.29) family.</text>
</comment>
<evidence type="ECO:0000256" key="3">
    <source>
        <dbReference type="ARBA" id="ARBA00022448"/>
    </source>
</evidence>
<reference evidence="13" key="1">
    <citation type="journal article" date="2018" name="Nat. Microbiol.">
        <title>Leveraging single-cell genomics to expand the fungal tree of life.</title>
        <authorList>
            <person name="Ahrendt S.R."/>
            <person name="Quandt C.A."/>
            <person name="Ciobanu D."/>
            <person name="Clum A."/>
            <person name="Salamov A."/>
            <person name="Andreopoulos B."/>
            <person name="Cheng J.F."/>
            <person name="Woyke T."/>
            <person name="Pelin A."/>
            <person name="Henrissat B."/>
            <person name="Reynolds N.K."/>
            <person name="Benny G.L."/>
            <person name="Smith M.E."/>
            <person name="James T.Y."/>
            <person name="Grigoriev I.V."/>
        </authorList>
    </citation>
    <scope>NUCLEOTIDE SEQUENCE [LARGE SCALE GENOMIC DNA]</scope>
    <source>
        <strain evidence="13">RSA 1356</strain>
    </source>
</reference>
<evidence type="ECO:0000256" key="1">
    <source>
        <dbReference type="ARBA" id="ARBA00004585"/>
    </source>
</evidence>
<dbReference type="InterPro" id="IPR023395">
    <property type="entry name" value="MCP_dom_sf"/>
</dbReference>
<feature type="repeat" description="Solcar" evidence="9">
    <location>
        <begin position="1"/>
        <end position="81"/>
    </location>
</feature>
<feature type="transmembrane region" description="Helical" evidence="11">
    <location>
        <begin position="90"/>
        <end position="114"/>
    </location>
</feature>
<dbReference type="Gene3D" id="1.50.40.10">
    <property type="entry name" value="Mitochondrial carrier domain"/>
    <property type="match status" value="1"/>
</dbReference>